<evidence type="ECO:0000313" key="2">
    <source>
        <dbReference type="Proteomes" id="UP000250235"/>
    </source>
</evidence>
<gene>
    <name evidence="1" type="ORF">F511_08638</name>
</gene>
<organism evidence="1 2">
    <name type="scientific">Dorcoceras hygrometricum</name>
    <dbReference type="NCBI Taxonomy" id="472368"/>
    <lineage>
        <taxon>Eukaryota</taxon>
        <taxon>Viridiplantae</taxon>
        <taxon>Streptophyta</taxon>
        <taxon>Embryophyta</taxon>
        <taxon>Tracheophyta</taxon>
        <taxon>Spermatophyta</taxon>
        <taxon>Magnoliopsida</taxon>
        <taxon>eudicotyledons</taxon>
        <taxon>Gunneridae</taxon>
        <taxon>Pentapetalae</taxon>
        <taxon>asterids</taxon>
        <taxon>lamiids</taxon>
        <taxon>Lamiales</taxon>
        <taxon>Gesneriaceae</taxon>
        <taxon>Didymocarpoideae</taxon>
        <taxon>Trichosporeae</taxon>
        <taxon>Loxocarpinae</taxon>
        <taxon>Dorcoceras</taxon>
    </lineage>
</organism>
<name>A0A2Z7ANW0_9LAMI</name>
<accession>A0A2Z7ANW0</accession>
<proteinExistence type="predicted"/>
<reference evidence="1 2" key="1">
    <citation type="journal article" date="2015" name="Proc. Natl. Acad. Sci. U.S.A.">
        <title>The resurrection genome of Boea hygrometrica: A blueprint for survival of dehydration.</title>
        <authorList>
            <person name="Xiao L."/>
            <person name="Yang G."/>
            <person name="Zhang L."/>
            <person name="Yang X."/>
            <person name="Zhao S."/>
            <person name="Ji Z."/>
            <person name="Zhou Q."/>
            <person name="Hu M."/>
            <person name="Wang Y."/>
            <person name="Chen M."/>
            <person name="Xu Y."/>
            <person name="Jin H."/>
            <person name="Xiao X."/>
            <person name="Hu G."/>
            <person name="Bao F."/>
            <person name="Hu Y."/>
            <person name="Wan P."/>
            <person name="Li L."/>
            <person name="Deng X."/>
            <person name="Kuang T."/>
            <person name="Xiang C."/>
            <person name="Zhu J.K."/>
            <person name="Oliver M.J."/>
            <person name="He Y."/>
        </authorList>
    </citation>
    <scope>NUCLEOTIDE SEQUENCE [LARGE SCALE GENOMIC DNA]</scope>
    <source>
        <strain evidence="2">cv. XS01</strain>
    </source>
</reference>
<keyword evidence="2" id="KW-1185">Reference proteome</keyword>
<evidence type="ECO:0000313" key="1">
    <source>
        <dbReference type="EMBL" id="KZV23443.1"/>
    </source>
</evidence>
<sequence>MADEGMVQMFKALESSDKGMVQMFKALESSGLRGFLGCSSAIYEAALVDFFHNASVRDNKVISAVQGKSIEISEELFAGTFELPTEGLTDMSKVPKDLVFDYRSASSADGEQLKNSCNKREMKIEFRLLNTYWPRL</sequence>
<dbReference type="EMBL" id="KV013534">
    <property type="protein sequence ID" value="KZV23443.1"/>
    <property type="molecule type" value="Genomic_DNA"/>
</dbReference>
<protein>
    <submittedName>
        <fullName evidence="1">Uncharacterized protein</fullName>
    </submittedName>
</protein>
<dbReference type="AlphaFoldDB" id="A0A2Z7ANW0"/>
<dbReference type="Proteomes" id="UP000250235">
    <property type="component" value="Unassembled WGS sequence"/>
</dbReference>